<sequence length="284" mass="30540">MAARTWLSRAACSAAFLGACAAVTGCGAPQTSSTSEWIVVNHWMVDAVTTKQAPLPLQCLLLNVYPTTESVVSSAELRAPGLKTRTFAQQELQLGKDTVEFQLRFNTVASHTLRGTEPTLSVATPKWSRTFSFGEMDVSVVPNSVHWLTPVRSFAGESGSYSTSHPYVIVVENPLHHPVTFAGFAVGGGVDLVRTAYAINPKQVSLTLPKQSLPAGSSISIAPGQTAALYCIFRQPSAYRNVYFQPALRLTYQGVVGYELTNPALYTEGKFSSDPTSIYPTVTG</sequence>
<reference evidence="3" key="1">
    <citation type="submission" date="2017-01" db="EMBL/GenBank/DDBJ databases">
        <authorList>
            <person name="Varghese N."/>
            <person name="Submissions S."/>
        </authorList>
    </citation>
    <scope>NUCLEOTIDE SEQUENCE [LARGE SCALE GENOMIC DNA]</scope>
    <source>
        <strain evidence="3">DSM 16176</strain>
    </source>
</reference>
<dbReference type="AlphaFoldDB" id="A0A1N7MAY2"/>
<evidence type="ECO:0000313" key="2">
    <source>
        <dbReference type="EMBL" id="SIS83213.1"/>
    </source>
</evidence>
<name>A0A1N7MAY2_9BACL</name>
<dbReference type="PROSITE" id="PS51257">
    <property type="entry name" value="PROKAR_LIPOPROTEIN"/>
    <property type="match status" value="1"/>
</dbReference>
<dbReference type="OrthoDB" id="2373618at2"/>
<evidence type="ECO:0000256" key="1">
    <source>
        <dbReference type="SAM" id="SignalP"/>
    </source>
</evidence>
<organism evidence="2 3">
    <name type="scientific">Alicyclobacillus vulcanalis</name>
    <dbReference type="NCBI Taxonomy" id="252246"/>
    <lineage>
        <taxon>Bacteria</taxon>
        <taxon>Bacillati</taxon>
        <taxon>Bacillota</taxon>
        <taxon>Bacilli</taxon>
        <taxon>Bacillales</taxon>
        <taxon>Alicyclobacillaceae</taxon>
        <taxon>Alicyclobacillus</taxon>
    </lineage>
</organism>
<feature type="signal peptide" evidence="1">
    <location>
        <begin position="1"/>
        <end position="21"/>
    </location>
</feature>
<protein>
    <recommendedName>
        <fullName evidence="4">Lipoprotein</fullName>
    </recommendedName>
</protein>
<proteinExistence type="predicted"/>
<feature type="chain" id="PRO_5012568844" description="Lipoprotein" evidence="1">
    <location>
        <begin position="22"/>
        <end position="284"/>
    </location>
</feature>
<dbReference type="STRING" id="252246.SAMN05421799_10515"/>
<dbReference type="Proteomes" id="UP000186156">
    <property type="component" value="Unassembled WGS sequence"/>
</dbReference>
<dbReference type="RefSeq" id="WP_076346497.1">
    <property type="nucleotide sequence ID" value="NZ_FTOO01000005.1"/>
</dbReference>
<gene>
    <name evidence="2" type="ORF">SAMN05421799_10515</name>
</gene>
<evidence type="ECO:0000313" key="3">
    <source>
        <dbReference type="Proteomes" id="UP000186156"/>
    </source>
</evidence>
<evidence type="ECO:0008006" key="4">
    <source>
        <dbReference type="Google" id="ProtNLM"/>
    </source>
</evidence>
<keyword evidence="1" id="KW-0732">Signal</keyword>
<keyword evidence="3" id="KW-1185">Reference proteome</keyword>
<dbReference type="EMBL" id="FTOO01000005">
    <property type="protein sequence ID" value="SIS83213.1"/>
    <property type="molecule type" value="Genomic_DNA"/>
</dbReference>
<accession>A0A1N7MAY2</accession>